<sequence length="403" mass="43949">MEVTHAAQLDASPALLALTPLFVAPLVAVCLLLPSPAGPLAALATLSLALLPRLLWRSSQPAEGLAFTLANVLYWNLMYPAAFGSLPLLAAGSLLRPRLFLPPSLLYAAYAKLLSRPDLSHGAGWRFFSQHDWGIVALRRYLRLRLHVPAALRSRPPQRAVVIAIHPHGVASDYRLAMDGLLYAALPGREVLTLGASVLFSLPLVRELVLWTRCIDASKRVAARALAAGRSLQVIPGGEAEQMRTRTGVEEVYLARRAGFVKLAMQHGAALVPCYAFGATDLYDVSPAQHRRNAEGVLWSLSKRFGVALPLYRGAFGFVPKRRPVDLVFGEPFEPACKVAGNPTDEEVVAAHASYMAQLRTLFDTHKAALGHTIAFTVRSGGYARHCRRPPRSRAHFKTLNCR</sequence>
<evidence type="ECO:0000256" key="6">
    <source>
        <dbReference type="ARBA" id="ARBA00022824"/>
    </source>
</evidence>
<dbReference type="GO" id="GO:0006629">
    <property type="term" value="P:lipid metabolic process"/>
    <property type="evidence" value="ECO:0007669"/>
    <property type="project" value="UniProtKB-KW"/>
</dbReference>
<comment type="subcellular location">
    <subcellularLocation>
        <location evidence="1 11">Endoplasmic reticulum membrane</location>
        <topology evidence="1 11">Multi-pass membrane protein</topology>
    </subcellularLocation>
</comment>
<dbReference type="EMBL" id="JBGBPQ010000021">
    <property type="protein sequence ID" value="KAL1503521.1"/>
    <property type="molecule type" value="Genomic_DNA"/>
</dbReference>
<evidence type="ECO:0000256" key="8">
    <source>
        <dbReference type="ARBA" id="ARBA00023098"/>
    </source>
</evidence>
<keyword evidence="8" id="KW-0443">Lipid metabolism</keyword>
<accession>A0AB34IM79</accession>
<keyword evidence="6 11" id="KW-0256">Endoplasmic reticulum</keyword>
<dbReference type="GO" id="GO:0005789">
    <property type="term" value="C:endoplasmic reticulum membrane"/>
    <property type="evidence" value="ECO:0007669"/>
    <property type="project" value="UniProtKB-SubCell"/>
</dbReference>
<keyword evidence="9 11" id="KW-0472">Membrane</keyword>
<proteinExistence type="inferred from homology"/>
<feature type="transmembrane region" description="Helical" evidence="11">
    <location>
        <begin position="40"/>
        <end position="56"/>
    </location>
</feature>
<comment type="caution">
    <text evidence="12">The sequence shown here is derived from an EMBL/GenBank/DDBJ whole genome shotgun (WGS) entry which is preliminary data.</text>
</comment>
<evidence type="ECO:0000256" key="5">
    <source>
        <dbReference type="ARBA" id="ARBA00022692"/>
    </source>
</evidence>
<evidence type="ECO:0000256" key="4">
    <source>
        <dbReference type="ARBA" id="ARBA00022679"/>
    </source>
</evidence>
<keyword evidence="3" id="KW-0444">Lipid biosynthesis</keyword>
<evidence type="ECO:0000256" key="7">
    <source>
        <dbReference type="ARBA" id="ARBA00022989"/>
    </source>
</evidence>
<feature type="transmembrane region" description="Helical" evidence="11">
    <location>
        <begin position="12"/>
        <end position="33"/>
    </location>
</feature>
<keyword evidence="13" id="KW-1185">Reference proteome</keyword>
<evidence type="ECO:0000256" key="10">
    <source>
        <dbReference type="ARBA" id="ARBA00023315"/>
    </source>
</evidence>
<evidence type="ECO:0000256" key="1">
    <source>
        <dbReference type="ARBA" id="ARBA00004477"/>
    </source>
</evidence>
<reference evidence="12 13" key="1">
    <citation type="journal article" date="2024" name="Science">
        <title>Giant polyketide synthase enzymes in the biosynthesis of giant marine polyether toxins.</title>
        <authorList>
            <person name="Fallon T.R."/>
            <person name="Shende V.V."/>
            <person name="Wierzbicki I.H."/>
            <person name="Pendleton A.L."/>
            <person name="Watervoot N.F."/>
            <person name="Auber R.P."/>
            <person name="Gonzalez D.J."/>
            <person name="Wisecaver J.H."/>
            <person name="Moore B.S."/>
        </authorList>
    </citation>
    <scope>NUCLEOTIDE SEQUENCE [LARGE SCALE GENOMIC DNA]</scope>
    <source>
        <strain evidence="12 13">12B1</strain>
    </source>
</reference>
<keyword evidence="4 11" id="KW-0808">Transferase</keyword>
<evidence type="ECO:0000256" key="9">
    <source>
        <dbReference type="ARBA" id="ARBA00023136"/>
    </source>
</evidence>
<name>A0AB34IM79_PRYPA</name>
<dbReference type="CDD" id="cd07987">
    <property type="entry name" value="LPLAT_MGAT-like"/>
    <property type="match status" value="1"/>
</dbReference>
<dbReference type="InterPro" id="IPR007130">
    <property type="entry name" value="DAGAT"/>
</dbReference>
<dbReference type="EC" id="2.3.1.-" evidence="11"/>
<keyword evidence="7 11" id="KW-1133">Transmembrane helix</keyword>
<organism evidence="12 13">
    <name type="scientific">Prymnesium parvum</name>
    <name type="common">Toxic golden alga</name>
    <dbReference type="NCBI Taxonomy" id="97485"/>
    <lineage>
        <taxon>Eukaryota</taxon>
        <taxon>Haptista</taxon>
        <taxon>Haptophyta</taxon>
        <taxon>Prymnesiophyceae</taxon>
        <taxon>Prymnesiales</taxon>
        <taxon>Prymnesiaceae</taxon>
        <taxon>Prymnesium</taxon>
    </lineage>
</organism>
<keyword evidence="5 11" id="KW-0812">Transmembrane</keyword>
<comment type="similarity">
    <text evidence="2 11">Belongs to the diacylglycerol acyltransferase family.</text>
</comment>
<evidence type="ECO:0000256" key="2">
    <source>
        <dbReference type="ARBA" id="ARBA00005420"/>
    </source>
</evidence>
<evidence type="ECO:0000256" key="3">
    <source>
        <dbReference type="ARBA" id="ARBA00022516"/>
    </source>
</evidence>
<dbReference type="GO" id="GO:0008374">
    <property type="term" value="F:O-acyltransferase activity"/>
    <property type="evidence" value="ECO:0007669"/>
    <property type="project" value="InterPro"/>
</dbReference>
<keyword evidence="10" id="KW-0012">Acyltransferase</keyword>
<dbReference type="Proteomes" id="UP001515480">
    <property type="component" value="Unassembled WGS sequence"/>
</dbReference>
<dbReference type="AlphaFoldDB" id="A0AB34IM79"/>
<evidence type="ECO:0000313" key="12">
    <source>
        <dbReference type="EMBL" id="KAL1503521.1"/>
    </source>
</evidence>
<gene>
    <name evidence="12" type="ORF">AB1Y20_012001</name>
</gene>
<feature type="transmembrane region" description="Helical" evidence="11">
    <location>
        <begin position="76"/>
        <end position="95"/>
    </location>
</feature>
<evidence type="ECO:0000313" key="13">
    <source>
        <dbReference type="Proteomes" id="UP001515480"/>
    </source>
</evidence>
<evidence type="ECO:0000256" key="11">
    <source>
        <dbReference type="RuleBase" id="RU367023"/>
    </source>
</evidence>
<protein>
    <recommendedName>
        <fullName evidence="11">Acyltransferase</fullName>
        <ecNumber evidence="11">2.3.1.-</ecNumber>
    </recommendedName>
</protein>
<dbReference type="PANTHER" id="PTHR12317">
    <property type="entry name" value="DIACYLGLYCEROL O-ACYLTRANSFERASE"/>
    <property type="match status" value="1"/>
</dbReference>
<dbReference type="Pfam" id="PF03982">
    <property type="entry name" value="DAGAT"/>
    <property type="match status" value="1"/>
</dbReference>